<sequence>MSLTSALDPWDRPLQESGTLSARRAPATAVPDDWDVDDEPDEQDAQKIWEDANTKAPMPIVILAPSRSQAVVPPPSAFQTPIRILKRTPTPNAGTSSPSPSASPGPGTFAERSARYNAARERIFADGKGGGEEKGKPEGESQGIIRNPIGPGVEGADGAAESVGAGSSRGFGRRRKKGSGRGGVGERESVDASAPAARR</sequence>
<reference evidence="1" key="2">
    <citation type="journal article" date="2022" name="New Phytol.">
        <title>Evolutionary transition to the ectomycorrhizal habit in the genomes of a hyperdiverse lineage of mushroom-forming fungi.</title>
        <authorList>
            <person name="Looney B."/>
            <person name="Miyauchi S."/>
            <person name="Morin E."/>
            <person name="Drula E."/>
            <person name="Courty P.E."/>
            <person name="Kohler A."/>
            <person name="Kuo A."/>
            <person name="LaButti K."/>
            <person name="Pangilinan J."/>
            <person name="Lipzen A."/>
            <person name="Riley R."/>
            <person name="Andreopoulos W."/>
            <person name="He G."/>
            <person name="Johnson J."/>
            <person name="Nolan M."/>
            <person name="Tritt A."/>
            <person name="Barry K.W."/>
            <person name="Grigoriev I.V."/>
            <person name="Nagy L.G."/>
            <person name="Hibbett D."/>
            <person name="Henrissat B."/>
            <person name="Matheny P.B."/>
            <person name="Labbe J."/>
            <person name="Martin F.M."/>
        </authorList>
    </citation>
    <scope>NUCLEOTIDE SEQUENCE</scope>
    <source>
        <strain evidence="1">FP105234-sp</strain>
    </source>
</reference>
<accession>A0ACB8S1H8</accession>
<dbReference type="Proteomes" id="UP000814033">
    <property type="component" value="Unassembled WGS sequence"/>
</dbReference>
<evidence type="ECO:0000313" key="1">
    <source>
        <dbReference type="EMBL" id="KAI0050329.1"/>
    </source>
</evidence>
<comment type="caution">
    <text evidence="1">The sequence shown here is derived from an EMBL/GenBank/DDBJ whole genome shotgun (WGS) entry which is preliminary data.</text>
</comment>
<organism evidence="1 2">
    <name type="scientific">Auriscalpium vulgare</name>
    <dbReference type="NCBI Taxonomy" id="40419"/>
    <lineage>
        <taxon>Eukaryota</taxon>
        <taxon>Fungi</taxon>
        <taxon>Dikarya</taxon>
        <taxon>Basidiomycota</taxon>
        <taxon>Agaricomycotina</taxon>
        <taxon>Agaricomycetes</taxon>
        <taxon>Russulales</taxon>
        <taxon>Auriscalpiaceae</taxon>
        <taxon>Auriscalpium</taxon>
    </lineage>
</organism>
<dbReference type="EMBL" id="MU275863">
    <property type="protein sequence ID" value="KAI0050329.1"/>
    <property type="molecule type" value="Genomic_DNA"/>
</dbReference>
<protein>
    <submittedName>
        <fullName evidence="1">Uncharacterized protein</fullName>
    </submittedName>
</protein>
<gene>
    <name evidence="1" type="ORF">FA95DRAFT_1676863</name>
</gene>
<reference evidence="1" key="1">
    <citation type="submission" date="2021-02" db="EMBL/GenBank/DDBJ databases">
        <authorList>
            <consortium name="DOE Joint Genome Institute"/>
            <person name="Ahrendt S."/>
            <person name="Looney B.P."/>
            <person name="Miyauchi S."/>
            <person name="Morin E."/>
            <person name="Drula E."/>
            <person name="Courty P.E."/>
            <person name="Chicoki N."/>
            <person name="Fauchery L."/>
            <person name="Kohler A."/>
            <person name="Kuo A."/>
            <person name="Labutti K."/>
            <person name="Pangilinan J."/>
            <person name="Lipzen A."/>
            <person name="Riley R."/>
            <person name="Andreopoulos W."/>
            <person name="He G."/>
            <person name="Johnson J."/>
            <person name="Barry K.W."/>
            <person name="Grigoriev I.V."/>
            <person name="Nagy L."/>
            <person name="Hibbett D."/>
            <person name="Henrissat B."/>
            <person name="Matheny P.B."/>
            <person name="Labbe J."/>
            <person name="Martin F."/>
        </authorList>
    </citation>
    <scope>NUCLEOTIDE SEQUENCE</scope>
    <source>
        <strain evidence="1">FP105234-sp</strain>
    </source>
</reference>
<proteinExistence type="predicted"/>
<name>A0ACB8S1H8_9AGAM</name>
<keyword evidence="2" id="KW-1185">Reference proteome</keyword>
<evidence type="ECO:0000313" key="2">
    <source>
        <dbReference type="Proteomes" id="UP000814033"/>
    </source>
</evidence>